<name>A0A9Q4RB67_9BACT</name>
<dbReference type="InterPro" id="IPR013762">
    <property type="entry name" value="Integrase-like_cat_sf"/>
</dbReference>
<dbReference type="EMBL" id="WNDD01000001">
    <property type="protein sequence ID" value="MTV00292.1"/>
    <property type="molecule type" value="Genomic_DNA"/>
</dbReference>
<evidence type="ECO:0000256" key="1">
    <source>
        <dbReference type="ARBA" id="ARBA00022908"/>
    </source>
</evidence>
<dbReference type="PROSITE" id="PS51900">
    <property type="entry name" value="CB"/>
    <property type="match status" value="1"/>
</dbReference>
<evidence type="ECO:0000256" key="3">
    <source>
        <dbReference type="ARBA" id="ARBA00023172"/>
    </source>
</evidence>
<sequence>MATFKFLVLPHQRKEDGTYNVKIRITQKGKSKYIKTSHNVSASDIIKKKDNGKEKIKIKNQAVIDLMEEMILGFKKKLTSAGVEAERWDVDRIVEYLTTEEKNFSLNFISYGRKIADDLEQDGRLGTAKNYRIAINALVRFIGKEELDINLITASFMRAFEKFLKNEPSFKGRRDGGSKPTDKPKGKRSISLYTSQIKTLHNLAKNEYNDEDRGIIRIPFSPFSKYKIAPVPKSEHRTLSIDQVQQIIDLPYKQNARNGGQPVFNLAKDLFILSFAMMGMNSADFYNAPTAENEIITYQRTKTRTRREDKAEMKVRIEPEIKSLFEKYSDPSGEKVFIFHKWYRSSENFNKSINKGLDEIGKIIEVPDLNYYYARHTMATLAANKAGIDIARVDEMLNHSDSTLKLARVYIERDYSVLWEANRKLLSLFKWDGLK</sequence>
<proteinExistence type="predicted"/>
<dbReference type="InterPro" id="IPR025269">
    <property type="entry name" value="SAM-like_dom"/>
</dbReference>
<dbReference type="Pfam" id="PF13102">
    <property type="entry name" value="Phage_int_SAM_5"/>
    <property type="match status" value="1"/>
</dbReference>
<dbReference type="InterPro" id="IPR010998">
    <property type="entry name" value="Integrase_recombinase_N"/>
</dbReference>
<dbReference type="RefSeq" id="WP_155162250.1">
    <property type="nucleotide sequence ID" value="NZ_JADPGN010000010.1"/>
</dbReference>
<dbReference type="AlphaFoldDB" id="A0A9Q4RB67"/>
<keyword evidence="2 4" id="KW-0238">DNA-binding</keyword>
<dbReference type="PANTHER" id="PTHR30349:SF64">
    <property type="entry name" value="PROPHAGE INTEGRASE INTD-RELATED"/>
    <property type="match status" value="1"/>
</dbReference>
<reference evidence="6 7" key="1">
    <citation type="journal article" date="2019" name="Nat. Med.">
        <title>A library of human gut bacterial isolates paired with longitudinal multiomics data enables mechanistic microbiome research.</title>
        <authorList>
            <person name="Poyet M."/>
            <person name="Groussin M."/>
            <person name="Gibbons S.M."/>
            <person name="Avila-Pacheco J."/>
            <person name="Jiang X."/>
            <person name="Kearney S.M."/>
            <person name="Perrotta A.R."/>
            <person name="Berdy B."/>
            <person name="Zhao S."/>
            <person name="Lieberman T.D."/>
            <person name="Swanson P.K."/>
            <person name="Smith M."/>
            <person name="Roesemann S."/>
            <person name="Alexander J.E."/>
            <person name="Rich S.A."/>
            <person name="Livny J."/>
            <person name="Vlamakis H."/>
            <person name="Clish C."/>
            <person name="Bullock K."/>
            <person name="Deik A."/>
            <person name="Scott J."/>
            <person name="Pierce K.A."/>
            <person name="Xavier R.J."/>
            <person name="Alm E.J."/>
        </authorList>
    </citation>
    <scope>NUCLEOTIDE SEQUENCE [LARGE SCALE GENOMIC DNA]</scope>
    <source>
        <strain evidence="6 7">BIOML-A11</strain>
    </source>
</reference>
<gene>
    <name evidence="6" type="ORF">GME02_01140</name>
</gene>
<dbReference type="GO" id="GO:0006310">
    <property type="term" value="P:DNA recombination"/>
    <property type="evidence" value="ECO:0007669"/>
    <property type="project" value="UniProtKB-KW"/>
</dbReference>
<comment type="caution">
    <text evidence="6">The sequence shown here is derived from an EMBL/GenBank/DDBJ whole genome shotgun (WGS) entry which is preliminary data.</text>
</comment>
<evidence type="ECO:0000256" key="4">
    <source>
        <dbReference type="PROSITE-ProRule" id="PRU01248"/>
    </source>
</evidence>
<dbReference type="SUPFAM" id="SSF56349">
    <property type="entry name" value="DNA breaking-rejoining enzymes"/>
    <property type="match status" value="1"/>
</dbReference>
<dbReference type="Gene3D" id="1.10.443.10">
    <property type="entry name" value="Intergrase catalytic core"/>
    <property type="match status" value="1"/>
</dbReference>
<accession>A0A9Q4RB67</accession>
<keyword evidence="3" id="KW-0233">DNA recombination</keyword>
<dbReference type="Gene3D" id="1.10.150.130">
    <property type="match status" value="1"/>
</dbReference>
<keyword evidence="1" id="KW-0229">DNA integration</keyword>
<dbReference type="Proteomes" id="UP000482671">
    <property type="component" value="Unassembled WGS sequence"/>
</dbReference>
<dbReference type="InterPro" id="IPR050090">
    <property type="entry name" value="Tyrosine_recombinase_XerCD"/>
</dbReference>
<evidence type="ECO:0000256" key="2">
    <source>
        <dbReference type="ARBA" id="ARBA00023125"/>
    </source>
</evidence>
<evidence type="ECO:0000313" key="7">
    <source>
        <dbReference type="Proteomes" id="UP000482671"/>
    </source>
</evidence>
<evidence type="ECO:0000259" key="5">
    <source>
        <dbReference type="PROSITE" id="PS51900"/>
    </source>
</evidence>
<dbReference type="InterPro" id="IPR011010">
    <property type="entry name" value="DNA_brk_join_enz"/>
</dbReference>
<dbReference type="InterPro" id="IPR044068">
    <property type="entry name" value="CB"/>
</dbReference>
<evidence type="ECO:0000313" key="6">
    <source>
        <dbReference type="EMBL" id="MTV00292.1"/>
    </source>
</evidence>
<protein>
    <submittedName>
        <fullName evidence="6">Transposase</fullName>
    </submittedName>
</protein>
<organism evidence="6 7">
    <name type="scientific">Parabacteroides merdae</name>
    <dbReference type="NCBI Taxonomy" id="46503"/>
    <lineage>
        <taxon>Bacteria</taxon>
        <taxon>Pseudomonadati</taxon>
        <taxon>Bacteroidota</taxon>
        <taxon>Bacteroidia</taxon>
        <taxon>Bacteroidales</taxon>
        <taxon>Tannerellaceae</taxon>
        <taxon>Parabacteroides</taxon>
    </lineage>
</organism>
<feature type="domain" description="Core-binding (CB)" evidence="5">
    <location>
        <begin position="99"/>
        <end position="205"/>
    </location>
</feature>
<dbReference type="PANTHER" id="PTHR30349">
    <property type="entry name" value="PHAGE INTEGRASE-RELATED"/>
    <property type="match status" value="1"/>
</dbReference>
<dbReference type="GO" id="GO:0003677">
    <property type="term" value="F:DNA binding"/>
    <property type="evidence" value="ECO:0007669"/>
    <property type="project" value="UniProtKB-UniRule"/>
</dbReference>
<dbReference type="GO" id="GO:0015074">
    <property type="term" value="P:DNA integration"/>
    <property type="evidence" value="ECO:0007669"/>
    <property type="project" value="UniProtKB-KW"/>
</dbReference>